<dbReference type="PANTHER" id="PTHR43072:SF23">
    <property type="entry name" value="UPF0039 PROTEIN C11D3.02C"/>
    <property type="match status" value="1"/>
</dbReference>
<dbReference type="EMBL" id="JAGRRH010000019">
    <property type="protein sequence ID" value="KAG7348936.1"/>
    <property type="molecule type" value="Genomic_DNA"/>
</dbReference>
<dbReference type="Pfam" id="PF00583">
    <property type="entry name" value="Acetyltransf_1"/>
    <property type="match status" value="1"/>
</dbReference>
<evidence type="ECO:0000259" key="3">
    <source>
        <dbReference type="Pfam" id="PF00583"/>
    </source>
</evidence>
<dbReference type="InterPro" id="IPR000182">
    <property type="entry name" value="GNAT_dom"/>
</dbReference>
<dbReference type="PANTHER" id="PTHR43072">
    <property type="entry name" value="N-ACETYLTRANSFERASE"/>
    <property type="match status" value="1"/>
</dbReference>
<evidence type="ECO:0000256" key="2">
    <source>
        <dbReference type="ARBA" id="ARBA00023315"/>
    </source>
</evidence>
<keyword evidence="5" id="KW-1185">Reference proteome</keyword>
<organism evidence="4 5">
    <name type="scientific">Nitzschia inconspicua</name>
    <dbReference type="NCBI Taxonomy" id="303405"/>
    <lineage>
        <taxon>Eukaryota</taxon>
        <taxon>Sar</taxon>
        <taxon>Stramenopiles</taxon>
        <taxon>Ochrophyta</taxon>
        <taxon>Bacillariophyta</taxon>
        <taxon>Bacillariophyceae</taxon>
        <taxon>Bacillariophycidae</taxon>
        <taxon>Bacillariales</taxon>
        <taxon>Bacillariaceae</taxon>
        <taxon>Nitzschia</taxon>
    </lineage>
</organism>
<dbReference type="OrthoDB" id="10002531at2759"/>
<reference evidence="4" key="1">
    <citation type="journal article" date="2021" name="Sci. Rep.">
        <title>Diploid genomic architecture of Nitzschia inconspicua, an elite biomass production diatom.</title>
        <authorList>
            <person name="Oliver A."/>
            <person name="Podell S."/>
            <person name="Pinowska A."/>
            <person name="Traller J.C."/>
            <person name="Smith S.R."/>
            <person name="McClure R."/>
            <person name="Beliaev A."/>
            <person name="Bohutskyi P."/>
            <person name="Hill E.A."/>
            <person name="Rabines A."/>
            <person name="Zheng H."/>
            <person name="Allen L.Z."/>
            <person name="Kuo A."/>
            <person name="Grigoriev I.V."/>
            <person name="Allen A.E."/>
            <person name="Hazlebeck D."/>
            <person name="Allen E.E."/>
        </authorList>
    </citation>
    <scope>NUCLEOTIDE SEQUENCE</scope>
    <source>
        <strain evidence="4">Hildebrandi</strain>
    </source>
</reference>
<protein>
    <submittedName>
        <fullName evidence="4">Acyl-CoA N-acyltransferase</fullName>
    </submittedName>
</protein>
<dbReference type="Proteomes" id="UP000693970">
    <property type="component" value="Unassembled WGS sequence"/>
</dbReference>
<comment type="caution">
    <text evidence="4">The sequence shown here is derived from an EMBL/GenBank/DDBJ whole genome shotgun (WGS) entry which is preliminary data.</text>
</comment>
<keyword evidence="2" id="KW-0012">Acyltransferase</keyword>
<evidence type="ECO:0000256" key="1">
    <source>
        <dbReference type="ARBA" id="ARBA00022679"/>
    </source>
</evidence>
<name>A0A9K3KSP2_9STRA</name>
<proteinExistence type="predicted"/>
<sequence length="398" mass="44953">MSSCGSSIDYCVSQTEEDLQQILELQQANHASTLSPEELKSEGFVSAQHDLEILRKMHQEYPHILAKVTVNGESTVVGYALCMNRSAEEHIEILSGLFSTIDTAQYRNKSLAGSRYFVMGQICIAKSYRGQHGVFGGLYRHMRTIMAPHFEYIVTSIATRNPRSLRAHIKVGFEIIHQYSSFGQDWNIVLWDWKDPNSSCLQSNHQPEVKFTVAAGDKDLNGILTLQEDNLLDSLSPTEMESQGFVSAKHDLETLRIMQWPHPHVIARACLNDKNHQPVVVGYTLVMLQSHEPLIPMAKGICAHIDASEYQGKSMVNWNYCIVGQVCVHKDFRGKGVFRGLYEKTKEIMSPHFDCIVAAISTKNKRSLQAHAKLGFTPICTFNAVGQEWKIVLWDWKV</sequence>
<reference evidence="4" key="2">
    <citation type="submission" date="2021-04" db="EMBL/GenBank/DDBJ databases">
        <authorList>
            <person name="Podell S."/>
        </authorList>
    </citation>
    <scope>NUCLEOTIDE SEQUENCE</scope>
    <source>
        <strain evidence="4">Hildebrandi</strain>
    </source>
</reference>
<accession>A0A9K3KSP2</accession>
<evidence type="ECO:0000313" key="5">
    <source>
        <dbReference type="Proteomes" id="UP000693970"/>
    </source>
</evidence>
<keyword evidence="1" id="KW-0808">Transferase</keyword>
<evidence type="ECO:0000313" key="4">
    <source>
        <dbReference type="EMBL" id="KAG7348936.1"/>
    </source>
</evidence>
<dbReference type="AlphaFoldDB" id="A0A9K3KSP2"/>
<dbReference type="GO" id="GO:0016747">
    <property type="term" value="F:acyltransferase activity, transferring groups other than amino-acyl groups"/>
    <property type="evidence" value="ECO:0007669"/>
    <property type="project" value="InterPro"/>
</dbReference>
<gene>
    <name evidence="4" type="ORF">IV203_011533</name>
</gene>
<feature type="domain" description="N-acetyltransferase" evidence="3">
    <location>
        <begin position="253"/>
        <end position="376"/>
    </location>
</feature>